<name>A0A454CMH1_VIBHA</name>
<accession>A0A454CMH1</accession>
<comment type="caution">
    <text evidence="1">The sequence shown here is derived from an EMBL/GenBank/DDBJ whole genome shotgun (WGS) entry which is preliminary data.</text>
</comment>
<protein>
    <submittedName>
        <fullName evidence="1">BON domain protein</fullName>
    </submittedName>
</protein>
<sequence length="8" mass="1024">PPRLNQHY</sequence>
<gene>
    <name evidence="1" type="ORF">VCHENC02_0409B</name>
</gene>
<feature type="non-terminal residue" evidence="1">
    <location>
        <position position="1"/>
    </location>
</feature>
<dbReference type="EMBL" id="AJSR01002882">
    <property type="protein sequence ID" value="EKM24628.1"/>
    <property type="molecule type" value="Genomic_DNA"/>
</dbReference>
<proteinExistence type="predicted"/>
<evidence type="ECO:0000313" key="1">
    <source>
        <dbReference type="EMBL" id="EKM24628.1"/>
    </source>
</evidence>
<evidence type="ECO:0000313" key="2">
    <source>
        <dbReference type="Proteomes" id="UP000008367"/>
    </source>
</evidence>
<organism evidence="1 2">
    <name type="scientific">Vibrio harveyi</name>
    <name type="common">Beneckea harveyi</name>
    <dbReference type="NCBI Taxonomy" id="669"/>
    <lineage>
        <taxon>Bacteria</taxon>
        <taxon>Pseudomonadati</taxon>
        <taxon>Pseudomonadota</taxon>
        <taxon>Gammaproteobacteria</taxon>
        <taxon>Vibrionales</taxon>
        <taxon>Vibrionaceae</taxon>
        <taxon>Vibrio</taxon>
    </lineage>
</organism>
<reference evidence="1 2" key="1">
    <citation type="submission" date="2012-10" db="EMBL/GenBank/DDBJ databases">
        <title>Genome sequence of Vibrio Cholerae HENC-02.</title>
        <authorList>
            <person name="Eppinger M."/>
            <person name="Hasan N.A."/>
            <person name="Sengamalay N."/>
            <person name="Hine E."/>
            <person name="Su Q."/>
            <person name="Daugherty S.C."/>
            <person name="Young S."/>
            <person name="Sadzewicz L."/>
            <person name="Tallon L."/>
            <person name="Cebula T.A."/>
            <person name="Ravel J."/>
            <person name="Colwell R.R."/>
        </authorList>
    </citation>
    <scope>NUCLEOTIDE SEQUENCE [LARGE SCALE GENOMIC DNA]</scope>
    <source>
        <strain evidence="1 2">HENC-02</strain>
    </source>
</reference>
<dbReference type="Proteomes" id="UP000008367">
    <property type="component" value="Unassembled WGS sequence"/>
</dbReference>